<comment type="caution">
    <text evidence="1">The sequence shown here is derived from an EMBL/GenBank/DDBJ whole genome shotgun (WGS) entry which is preliminary data.</text>
</comment>
<proteinExistence type="predicted"/>
<organism evidence="1 2">
    <name type="scientific">Pyrocoelia pectoralis</name>
    <dbReference type="NCBI Taxonomy" id="417401"/>
    <lineage>
        <taxon>Eukaryota</taxon>
        <taxon>Metazoa</taxon>
        <taxon>Ecdysozoa</taxon>
        <taxon>Arthropoda</taxon>
        <taxon>Hexapoda</taxon>
        <taxon>Insecta</taxon>
        <taxon>Pterygota</taxon>
        <taxon>Neoptera</taxon>
        <taxon>Endopterygota</taxon>
        <taxon>Coleoptera</taxon>
        <taxon>Polyphaga</taxon>
        <taxon>Elateriformia</taxon>
        <taxon>Elateroidea</taxon>
        <taxon>Lampyridae</taxon>
        <taxon>Lampyrinae</taxon>
        <taxon>Pyrocoelia</taxon>
    </lineage>
</organism>
<reference evidence="1 2" key="1">
    <citation type="journal article" date="2024" name="Insects">
        <title>An Improved Chromosome-Level Genome Assembly of the Firefly Pyrocoelia pectoralis.</title>
        <authorList>
            <person name="Fu X."/>
            <person name="Meyer-Rochow V.B."/>
            <person name="Ballantyne L."/>
            <person name="Zhu X."/>
        </authorList>
    </citation>
    <scope>NUCLEOTIDE SEQUENCE [LARGE SCALE GENOMIC DNA]</scope>
    <source>
        <strain evidence="1">XCY_ONT2</strain>
    </source>
</reference>
<gene>
    <name evidence="1" type="ORF">RI129_003887</name>
</gene>
<keyword evidence="2" id="KW-1185">Reference proteome</keyword>
<dbReference type="Proteomes" id="UP001329430">
    <property type="component" value="Chromosome 2"/>
</dbReference>
<name>A0AAN7ZIZ9_9COLE</name>
<evidence type="ECO:0000313" key="1">
    <source>
        <dbReference type="EMBL" id="KAK5648995.1"/>
    </source>
</evidence>
<dbReference type="AlphaFoldDB" id="A0AAN7ZIZ9"/>
<sequence>MKIYLLLFEFDNDYAASESHDYHSLPLEDNVGNTLYNIASLPHDAHVPFNSYSAPILPVEPAHVAVPAPVGLSVDTHVLVPHVEVFRFIETFIQFKNELLARLQILINENWDLVRAIINLVIGKIQKLGGFTLVGISILRKVCEFALGLFGSWSINLPSISVGASTVVEPHATYGVPDVFTAATNFFNGFH</sequence>
<protein>
    <submittedName>
        <fullName evidence="1">Uncharacterized protein</fullName>
    </submittedName>
</protein>
<dbReference type="EMBL" id="JAVRBK010000002">
    <property type="protein sequence ID" value="KAK5648995.1"/>
    <property type="molecule type" value="Genomic_DNA"/>
</dbReference>
<accession>A0AAN7ZIZ9</accession>
<evidence type="ECO:0000313" key="2">
    <source>
        <dbReference type="Proteomes" id="UP001329430"/>
    </source>
</evidence>